<reference evidence="2 3" key="1">
    <citation type="submission" date="2019-03" db="EMBL/GenBank/DDBJ databases">
        <title>First draft genome of Liparis tanakae, snailfish: a comprehensive survey of snailfish specific genes.</title>
        <authorList>
            <person name="Kim W."/>
            <person name="Song I."/>
            <person name="Jeong J.-H."/>
            <person name="Kim D."/>
            <person name="Kim S."/>
            <person name="Ryu S."/>
            <person name="Song J.Y."/>
            <person name="Lee S.K."/>
        </authorList>
    </citation>
    <scope>NUCLEOTIDE SEQUENCE [LARGE SCALE GENOMIC DNA]</scope>
    <source>
        <tissue evidence="2">Muscle</tissue>
    </source>
</reference>
<sequence length="180" mass="19414">MDALRCNGSCPGTPDPETQVTGMNTTNAQRHITNTKKAFHHSDSDRPGVSSQATGQEDTLNSCTGSAEKQRAWLPSISIGCGGNYETPCDQWGGSSGTRVLYRGRGNDRVGLHVRDRQQSSGPGGEPHPCCPGRGLLRLGIRQLTAGSWGHIAKHDGRLLELGQGLMLDLEQRDLVWIRA</sequence>
<dbReference type="Proteomes" id="UP000314294">
    <property type="component" value="Unassembled WGS sequence"/>
</dbReference>
<gene>
    <name evidence="2" type="ORF">EYF80_033013</name>
</gene>
<name>A0A4Z2GUC9_9TELE</name>
<dbReference type="AlphaFoldDB" id="A0A4Z2GUC9"/>
<feature type="region of interest" description="Disordered" evidence="1">
    <location>
        <begin position="37"/>
        <end position="66"/>
    </location>
</feature>
<feature type="region of interest" description="Disordered" evidence="1">
    <location>
        <begin position="1"/>
        <end position="22"/>
    </location>
</feature>
<evidence type="ECO:0000313" key="2">
    <source>
        <dbReference type="EMBL" id="TNN56755.1"/>
    </source>
</evidence>
<keyword evidence="3" id="KW-1185">Reference proteome</keyword>
<dbReference type="EMBL" id="SRLO01000421">
    <property type="protein sequence ID" value="TNN56755.1"/>
    <property type="molecule type" value="Genomic_DNA"/>
</dbReference>
<protein>
    <submittedName>
        <fullName evidence="2">Uncharacterized protein</fullName>
    </submittedName>
</protein>
<feature type="compositionally biased region" description="Polar residues" evidence="1">
    <location>
        <begin position="49"/>
        <end position="66"/>
    </location>
</feature>
<organism evidence="2 3">
    <name type="scientific">Liparis tanakae</name>
    <name type="common">Tanaka's snailfish</name>
    <dbReference type="NCBI Taxonomy" id="230148"/>
    <lineage>
        <taxon>Eukaryota</taxon>
        <taxon>Metazoa</taxon>
        <taxon>Chordata</taxon>
        <taxon>Craniata</taxon>
        <taxon>Vertebrata</taxon>
        <taxon>Euteleostomi</taxon>
        <taxon>Actinopterygii</taxon>
        <taxon>Neopterygii</taxon>
        <taxon>Teleostei</taxon>
        <taxon>Neoteleostei</taxon>
        <taxon>Acanthomorphata</taxon>
        <taxon>Eupercaria</taxon>
        <taxon>Perciformes</taxon>
        <taxon>Cottioidei</taxon>
        <taxon>Cottales</taxon>
        <taxon>Liparidae</taxon>
        <taxon>Liparis</taxon>
    </lineage>
</organism>
<evidence type="ECO:0000313" key="3">
    <source>
        <dbReference type="Proteomes" id="UP000314294"/>
    </source>
</evidence>
<proteinExistence type="predicted"/>
<accession>A0A4Z2GUC9</accession>
<evidence type="ECO:0000256" key="1">
    <source>
        <dbReference type="SAM" id="MobiDB-lite"/>
    </source>
</evidence>
<comment type="caution">
    <text evidence="2">The sequence shown here is derived from an EMBL/GenBank/DDBJ whole genome shotgun (WGS) entry which is preliminary data.</text>
</comment>